<dbReference type="Proteomes" id="UP000634136">
    <property type="component" value="Unassembled WGS sequence"/>
</dbReference>
<dbReference type="AlphaFoldDB" id="A0A834WJ78"/>
<accession>A0A834WJ78</accession>
<evidence type="ECO:0000313" key="2">
    <source>
        <dbReference type="EMBL" id="KAF7821436.1"/>
    </source>
</evidence>
<keyword evidence="3" id="KW-1185">Reference proteome</keyword>
<name>A0A834WJ78_9FABA</name>
<sequence length="116" mass="13415">MKSTLIHKYNAKRSVSLTCATTRLNLYFLSSFKIQSRFSIRNVLRHDLTHLPDDHEPHSSIKSTRTPKYNAKLSEPHSSIKSTRILKYNVKRSVSEVDHFALYLGIRVALMLEWGS</sequence>
<evidence type="ECO:0000313" key="3">
    <source>
        <dbReference type="Proteomes" id="UP000634136"/>
    </source>
</evidence>
<gene>
    <name evidence="2" type="ORF">G2W53_026891</name>
</gene>
<protein>
    <submittedName>
        <fullName evidence="2">Uncharacterized protein</fullName>
    </submittedName>
</protein>
<dbReference type="EMBL" id="JAAIUW010000008">
    <property type="protein sequence ID" value="KAF7821436.1"/>
    <property type="molecule type" value="Genomic_DNA"/>
</dbReference>
<organism evidence="2 3">
    <name type="scientific">Senna tora</name>
    <dbReference type="NCBI Taxonomy" id="362788"/>
    <lineage>
        <taxon>Eukaryota</taxon>
        <taxon>Viridiplantae</taxon>
        <taxon>Streptophyta</taxon>
        <taxon>Embryophyta</taxon>
        <taxon>Tracheophyta</taxon>
        <taxon>Spermatophyta</taxon>
        <taxon>Magnoliopsida</taxon>
        <taxon>eudicotyledons</taxon>
        <taxon>Gunneridae</taxon>
        <taxon>Pentapetalae</taxon>
        <taxon>rosids</taxon>
        <taxon>fabids</taxon>
        <taxon>Fabales</taxon>
        <taxon>Fabaceae</taxon>
        <taxon>Caesalpinioideae</taxon>
        <taxon>Cassia clade</taxon>
        <taxon>Senna</taxon>
    </lineage>
</organism>
<evidence type="ECO:0000256" key="1">
    <source>
        <dbReference type="SAM" id="MobiDB-lite"/>
    </source>
</evidence>
<comment type="caution">
    <text evidence="2">The sequence shown here is derived from an EMBL/GenBank/DDBJ whole genome shotgun (WGS) entry which is preliminary data.</text>
</comment>
<proteinExistence type="predicted"/>
<reference evidence="2" key="1">
    <citation type="submission" date="2020-09" db="EMBL/GenBank/DDBJ databases">
        <title>Genome-Enabled Discovery of Anthraquinone Biosynthesis in Senna tora.</title>
        <authorList>
            <person name="Kang S.-H."/>
            <person name="Pandey R.P."/>
            <person name="Lee C.-M."/>
            <person name="Sim J.-S."/>
            <person name="Jeong J.-T."/>
            <person name="Choi B.-S."/>
            <person name="Jung M."/>
            <person name="Ginzburg D."/>
            <person name="Zhao K."/>
            <person name="Won S.Y."/>
            <person name="Oh T.-J."/>
            <person name="Yu Y."/>
            <person name="Kim N.-H."/>
            <person name="Lee O.R."/>
            <person name="Lee T.-H."/>
            <person name="Bashyal P."/>
            <person name="Kim T.-S."/>
            <person name="Lee W.-H."/>
            <person name="Kawkins C."/>
            <person name="Kim C.-K."/>
            <person name="Kim J.S."/>
            <person name="Ahn B.O."/>
            <person name="Rhee S.Y."/>
            <person name="Sohng J.K."/>
        </authorList>
    </citation>
    <scope>NUCLEOTIDE SEQUENCE</scope>
    <source>
        <tissue evidence="2">Leaf</tissue>
    </source>
</reference>
<feature type="region of interest" description="Disordered" evidence="1">
    <location>
        <begin position="54"/>
        <end position="76"/>
    </location>
</feature>